<keyword evidence="1" id="KW-1133">Transmembrane helix</keyword>
<dbReference type="Proteomes" id="UP000253426">
    <property type="component" value="Unassembled WGS sequence"/>
</dbReference>
<comment type="caution">
    <text evidence="2">The sequence shown here is derived from an EMBL/GenBank/DDBJ whole genome shotgun (WGS) entry which is preliminary data.</text>
</comment>
<feature type="transmembrane region" description="Helical" evidence="1">
    <location>
        <begin position="115"/>
        <end position="136"/>
    </location>
</feature>
<keyword evidence="1" id="KW-0812">Transmembrane</keyword>
<evidence type="ECO:0000313" key="3">
    <source>
        <dbReference type="Proteomes" id="UP000253426"/>
    </source>
</evidence>
<evidence type="ECO:0000313" key="2">
    <source>
        <dbReference type="EMBL" id="RBP35886.1"/>
    </source>
</evidence>
<name>A0A366H281_9BACT</name>
<sequence length="240" mass="26377">MSAPVAFKCPNCASPLKAEDWDTATGIIKCSYCRALSTVPTAAASAGAPGNAFVARPPVPLPPGLQIEEGALGLNIKRRWFSWIVLFLIPFCIAWDSFLVFWFTGVLSKGGDVPWIVVVFPIAHVAAGVGMTYFTLATLMNSTRISLESGLMRVRHGPLPWRGNQDIDASSLDQLFCKEKVNRVKNGVHYTYEVWAVLRDGTSRKILGVSLDRDQALYIEQKLEQALGIKDRPVPGEVMR</sequence>
<dbReference type="EMBL" id="QNRR01000019">
    <property type="protein sequence ID" value="RBP35886.1"/>
    <property type="molecule type" value="Genomic_DNA"/>
</dbReference>
<reference evidence="2 3" key="1">
    <citation type="submission" date="2018-06" db="EMBL/GenBank/DDBJ databases">
        <title>Genomic Encyclopedia of Type Strains, Phase IV (KMG-IV): sequencing the most valuable type-strain genomes for metagenomic binning, comparative biology and taxonomic classification.</title>
        <authorList>
            <person name="Goeker M."/>
        </authorList>
    </citation>
    <scope>NUCLEOTIDE SEQUENCE [LARGE SCALE GENOMIC DNA]</scope>
    <source>
        <strain evidence="2 3">DSM 25532</strain>
    </source>
</reference>
<dbReference type="AlphaFoldDB" id="A0A366H281"/>
<feature type="transmembrane region" description="Helical" evidence="1">
    <location>
        <begin position="80"/>
        <end position="103"/>
    </location>
</feature>
<keyword evidence="1" id="KW-0472">Membrane</keyword>
<keyword evidence="3" id="KW-1185">Reference proteome</keyword>
<dbReference type="OrthoDB" id="7061362at2"/>
<proteinExistence type="predicted"/>
<dbReference type="RefSeq" id="WP_113962144.1">
    <property type="nucleotide sequence ID" value="NZ_QNRR01000019.1"/>
</dbReference>
<gene>
    <name evidence="2" type="ORF">DES53_11952</name>
</gene>
<organism evidence="2 3">
    <name type="scientific">Roseimicrobium gellanilyticum</name>
    <dbReference type="NCBI Taxonomy" id="748857"/>
    <lineage>
        <taxon>Bacteria</taxon>
        <taxon>Pseudomonadati</taxon>
        <taxon>Verrucomicrobiota</taxon>
        <taxon>Verrucomicrobiia</taxon>
        <taxon>Verrucomicrobiales</taxon>
        <taxon>Verrucomicrobiaceae</taxon>
        <taxon>Roseimicrobium</taxon>
    </lineage>
</organism>
<accession>A0A366H281</accession>
<protein>
    <submittedName>
        <fullName evidence="2">Uncharacterized protein</fullName>
    </submittedName>
</protein>
<evidence type="ECO:0000256" key="1">
    <source>
        <dbReference type="SAM" id="Phobius"/>
    </source>
</evidence>